<dbReference type="RefSeq" id="WP_090414868.1">
    <property type="nucleotide sequence ID" value="NZ_FNOY01000044.1"/>
</dbReference>
<dbReference type="EMBL" id="FNOY01000044">
    <property type="protein sequence ID" value="SDY58246.1"/>
    <property type="molecule type" value="Genomic_DNA"/>
</dbReference>
<evidence type="ECO:0000313" key="2">
    <source>
        <dbReference type="Proteomes" id="UP000198640"/>
    </source>
</evidence>
<sequence length="62" mass="7019">MLLHDAGQYANTHCFFQNRGQSPWLPAKQSYLRAGWMDGWMDGADRHATRAAMPADITIAIR</sequence>
<proteinExistence type="predicted"/>
<accession>A0A1H3L1X3</accession>
<keyword evidence="2" id="KW-1185">Reference proteome</keyword>
<evidence type="ECO:0000313" key="1">
    <source>
        <dbReference type="EMBL" id="SDY58246.1"/>
    </source>
</evidence>
<dbReference type="STRING" id="44576.SAMN05421881_104423"/>
<protein>
    <submittedName>
        <fullName evidence="1">Uncharacterized protein</fullName>
    </submittedName>
</protein>
<dbReference type="Proteomes" id="UP000198640">
    <property type="component" value="Unassembled WGS sequence"/>
</dbReference>
<reference evidence="1 2" key="1">
    <citation type="submission" date="2016-10" db="EMBL/GenBank/DDBJ databases">
        <authorList>
            <person name="de Groot N.N."/>
        </authorList>
    </citation>
    <scope>NUCLEOTIDE SEQUENCE [LARGE SCALE GENOMIC DNA]</scope>
    <source>
        <strain evidence="1 2">Nm1</strain>
    </source>
</reference>
<gene>
    <name evidence="1" type="ORF">SAMN05421881_104423</name>
</gene>
<dbReference type="AlphaFoldDB" id="A0A1H3L1X3"/>
<name>A0A1H3L1X3_9PROT</name>
<organism evidence="1 2">
    <name type="scientific">Nitrosomonas halophila</name>
    <dbReference type="NCBI Taxonomy" id="44576"/>
    <lineage>
        <taxon>Bacteria</taxon>
        <taxon>Pseudomonadati</taxon>
        <taxon>Pseudomonadota</taxon>
        <taxon>Betaproteobacteria</taxon>
        <taxon>Nitrosomonadales</taxon>
        <taxon>Nitrosomonadaceae</taxon>
        <taxon>Nitrosomonas</taxon>
    </lineage>
</organism>